<keyword evidence="1" id="KW-0808">Transferase</keyword>
<dbReference type="Gene3D" id="3.30.1540.10">
    <property type="entry name" value="formyl-coa transferase, domain 3"/>
    <property type="match status" value="1"/>
</dbReference>
<sequence length="367" mass="39589">MKQALLGIKVLDLTMNLPGPFMTWLMAEMGAEIVKLENPLGGDFARSFNDPEGAGYFPLFDVVNRGKKSITCDLKQPGGKDRVLQMMGKYNIVVEGFRPGVMKKLGLDYDSVSQIHPGVIYVSVSGYGQSGDYAEKGGHDLNYQALAGSFDTGAPITGRALDVPSVPIADLGGGSLLALSGLLAAVIQRDRTGKGCHLDVSLRDGAFAMNVFAFCQMQRNLAEVRQVGHFLSGTQPFYNIYETRDGRHMSLGAVEPKFWTAFCRVAGCEELIPAQFGGAAVKDKVASIFKSRDQAEWRRLFRNVDACCEPVLTMPEVLASDLGRQRHLVCKTVSGGQTPSCPIKTVGSIPTKAADVPRLGAHNVPDS</sequence>
<dbReference type="PANTHER" id="PTHR48228:SF5">
    <property type="entry name" value="ALPHA-METHYLACYL-COA RACEMASE"/>
    <property type="match status" value="1"/>
</dbReference>
<dbReference type="PANTHER" id="PTHR48228">
    <property type="entry name" value="SUCCINYL-COA--D-CITRAMALATE COA-TRANSFERASE"/>
    <property type="match status" value="1"/>
</dbReference>
<dbReference type="Gene3D" id="3.40.50.10540">
    <property type="entry name" value="Crotonobetainyl-coa:carnitine coa-transferase, domain 1"/>
    <property type="match status" value="1"/>
</dbReference>
<name>A0A1H0UF11_9BACT</name>
<proteinExistence type="predicted"/>
<dbReference type="InterPro" id="IPR023606">
    <property type="entry name" value="CoA-Trfase_III_dom_1_sf"/>
</dbReference>
<dbReference type="RefSeq" id="WP_092225213.1">
    <property type="nucleotide sequence ID" value="NZ_FNJI01000031.1"/>
</dbReference>
<dbReference type="InterPro" id="IPR050509">
    <property type="entry name" value="CoA-transferase_III"/>
</dbReference>
<dbReference type="OrthoDB" id="9781472at2"/>
<dbReference type="GO" id="GO:0016740">
    <property type="term" value="F:transferase activity"/>
    <property type="evidence" value="ECO:0007669"/>
    <property type="project" value="UniProtKB-KW"/>
</dbReference>
<gene>
    <name evidence="1" type="ORF">SAMN05660330_03527</name>
</gene>
<reference evidence="1 2" key="1">
    <citation type="submission" date="2016-10" db="EMBL/GenBank/DDBJ databases">
        <authorList>
            <person name="de Groot N.N."/>
        </authorList>
    </citation>
    <scope>NUCLEOTIDE SEQUENCE [LARGE SCALE GENOMIC DNA]</scope>
    <source>
        <strain evidence="1 2">DSM 12130</strain>
    </source>
</reference>
<dbReference type="InterPro" id="IPR003673">
    <property type="entry name" value="CoA-Trfase_fam_III"/>
</dbReference>
<organism evidence="1 2">
    <name type="scientific">Desulforhopalus singaporensis</name>
    <dbReference type="NCBI Taxonomy" id="91360"/>
    <lineage>
        <taxon>Bacteria</taxon>
        <taxon>Pseudomonadati</taxon>
        <taxon>Thermodesulfobacteriota</taxon>
        <taxon>Desulfobulbia</taxon>
        <taxon>Desulfobulbales</taxon>
        <taxon>Desulfocapsaceae</taxon>
        <taxon>Desulforhopalus</taxon>
    </lineage>
</organism>
<dbReference type="InterPro" id="IPR044855">
    <property type="entry name" value="CoA-Trfase_III_dom3_sf"/>
</dbReference>
<protein>
    <submittedName>
        <fullName evidence="1">Crotonobetainyl-CoA:carnitine CoA-transferase CaiB</fullName>
    </submittedName>
</protein>
<dbReference type="STRING" id="91360.SAMN05660330_03527"/>
<dbReference type="Proteomes" id="UP000199073">
    <property type="component" value="Unassembled WGS sequence"/>
</dbReference>
<keyword evidence="2" id="KW-1185">Reference proteome</keyword>
<dbReference type="SUPFAM" id="SSF89796">
    <property type="entry name" value="CoA-transferase family III (CaiB/BaiF)"/>
    <property type="match status" value="1"/>
</dbReference>
<dbReference type="EMBL" id="FNJI01000031">
    <property type="protein sequence ID" value="SDP64764.1"/>
    <property type="molecule type" value="Genomic_DNA"/>
</dbReference>
<dbReference type="Pfam" id="PF02515">
    <property type="entry name" value="CoA_transf_3"/>
    <property type="match status" value="1"/>
</dbReference>
<accession>A0A1H0UF11</accession>
<dbReference type="AlphaFoldDB" id="A0A1H0UF11"/>
<evidence type="ECO:0000313" key="1">
    <source>
        <dbReference type="EMBL" id="SDP64764.1"/>
    </source>
</evidence>
<evidence type="ECO:0000313" key="2">
    <source>
        <dbReference type="Proteomes" id="UP000199073"/>
    </source>
</evidence>